<comment type="caution">
    <text evidence="1">The sequence shown here is derived from an EMBL/GenBank/DDBJ whole genome shotgun (WGS) entry which is preliminary data.</text>
</comment>
<dbReference type="Pfam" id="PF10604">
    <property type="entry name" value="Polyketide_cyc2"/>
    <property type="match status" value="1"/>
</dbReference>
<dbReference type="Proteomes" id="UP001595872">
    <property type="component" value="Unassembled WGS sequence"/>
</dbReference>
<evidence type="ECO:0000313" key="1">
    <source>
        <dbReference type="EMBL" id="MFC4909583.1"/>
    </source>
</evidence>
<dbReference type="InterPro" id="IPR023393">
    <property type="entry name" value="START-like_dom_sf"/>
</dbReference>
<dbReference type="InterPro" id="IPR019587">
    <property type="entry name" value="Polyketide_cyclase/dehydratase"/>
</dbReference>
<protein>
    <submittedName>
        <fullName evidence="1">SRPBCC family protein</fullName>
    </submittedName>
</protein>
<reference evidence="2" key="1">
    <citation type="journal article" date="2019" name="Int. J. Syst. Evol. Microbiol.">
        <title>The Global Catalogue of Microorganisms (GCM) 10K type strain sequencing project: providing services to taxonomists for standard genome sequencing and annotation.</title>
        <authorList>
            <consortium name="The Broad Institute Genomics Platform"/>
            <consortium name="The Broad Institute Genome Sequencing Center for Infectious Disease"/>
            <person name="Wu L."/>
            <person name="Ma J."/>
        </authorList>
    </citation>
    <scope>NUCLEOTIDE SEQUENCE [LARGE SCALE GENOMIC DNA]</scope>
    <source>
        <strain evidence="2">KLKA75</strain>
    </source>
</reference>
<accession>A0ABV9U157</accession>
<dbReference type="CDD" id="cd07821">
    <property type="entry name" value="PYR_PYL_RCAR_like"/>
    <property type="match status" value="1"/>
</dbReference>
<evidence type="ECO:0000313" key="2">
    <source>
        <dbReference type="Proteomes" id="UP001595872"/>
    </source>
</evidence>
<dbReference type="SUPFAM" id="SSF55961">
    <property type="entry name" value="Bet v1-like"/>
    <property type="match status" value="1"/>
</dbReference>
<dbReference type="RefSeq" id="WP_378257198.1">
    <property type="nucleotide sequence ID" value="NZ_JBHSIT010000005.1"/>
</dbReference>
<proteinExistence type="predicted"/>
<gene>
    <name evidence="1" type="ORF">ACFPCY_19830</name>
</gene>
<sequence>MPAYDVTVSTTAPPDVVWKLLLDAGTWPTWSPVDALVRERSLGLSSDGRDGVGTVRAYRTGRTVTTERLTELREERLFAYEGVHAAALRNYRARIELHREPDGGTRIRWHGEYEASWPASWFLPRYMRKFMARMAQGLASHAAALHDRTVN</sequence>
<name>A0ABV9U157_9ACTN</name>
<organism evidence="1 2">
    <name type="scientific">Actinomadura gamaensis</name>
    <dbReference type="NCBI Taxonomy" id="1763541"/>
    <lineage>
        <taxon>Bacteria</taxon>
        <taxon>Bacillati</taxon>
        <taxon>Actinomycetota</taxon>
        <taxon>Actinomycetes</taxon>
        <taxon>Streptosporangiales</taxon>
        <taxon>Thermomonosporaceae</taxon>
        <taxon>Actinomadura</taxon>
    </lineage>
</organism>
<keyword evidence="2" id="KW-1185">Reference proteome</keyword>
<dbReference type="Gene3D" id="3.30.530.20">
    <property type="match status" value="1"/>
</dbReference>
<dbReference type="EMBL" id="JBHSIT010000005">
    <property type="protein sequence ID" value="MFC4909583.1"/>
    <property type="molecule type" value="Genomic_DNA"/>
</dbReference>